<feature type="transmembrane region" description="Helical" evidence="1">
    <location>
        <begin position="34"/>
        <end position="51"/>
    </location>
</feature>
<sequence length="95" mass="10632">MAVFALVTCLSFALTIASLQLTSRLVPLLDPRHLLAALALGPLLGLWGLLGRGVEYYSWDRRTIVEFRPMAIFKRFTVGGLVLLSILRQDQQYKA</sequence>
<dbReference type="Proteomes" id="UP000198697">
    <property type="component" value="Unassembled WGS sequence"/>
</dbReference>
<organism evidence="2 3">
    <name type="scientific">Hymenobacter actinosclerus</name>
    <dbReference type="NCBI Taxonomy" id="82805"/>
    <lineage>
        <taxon>Bacteria</taxon>
        <taxon>Pseudomonadati</taxon>
        <taxon>Bacteroidota</taxon>
        <taxon>Cytophagia</taxon>
        <taxon>Cytophagales</taxon>
        <taxon>Hymenobacteraceae</taxon>
        <taxon>Hymenobacter</taxon>
    </lineage>
</organism>
<keyword evidence="1" id="KW-1133">Transmembrane helix</keyword>
<reference evidence="3" key="1">
    <citation type="submission" date="2016-10" db="EMBL/GenBank/DDBJ databases">
        <authorList>
            <person name="Varghese N."/>
            <person name="Submissions S."/>
        </authorList>
    </citation>
    <scope>NUCLEOTIDE SEQUENCE [LARGE SCALE GENOMIC DNA]</scope>
    <source>
        <strain evidence="3">DSM 15310</strain>
    </source>
</reference>
<accession>A0A1I0ES90</accession>
<keyword evidence="1" id="KW-0812">Transmembrane</keyword>
<evidence type="ECO:0000313" key="2">
    <source>
        <dbReference type="EMBL" id="SET48387.1"/>
    </source>
</evidence>
<proteinExistence type="predicted"/>
<name>A0A1I0ES90_9BACT</name>
<dbReference type="AlphaFoldDB" id="A0A1I0ES90"/>
<protein>
    <submittedName>
        <fullName evidence="2">Uncharacterized protein</fullName>
    </submittedName>
</protein>
<evidence type="ECO:0000313" key="3">
    <source>
        <dbReference type="Proteomes" id="UP000198697"/>
    </source>
</evidence>
<dbReference type="EMBL" id="FOHS01000002">
    <property type="protein sequence ID" value="SET48387.1"/>
    <property type="molecule type" value="Genomic_DNA"/>
</dbReference>
<keyword evidence="3" id="KW-1185">Reference proteome</keyword>
<gene>
    <name evidence="2" type="ORF">SAMN04487998_1978</name>
</gene>
<evidence type="ECO:0000256" key="1">
    <source>
        <dbReference type="SAM" id="Phobius"/>
    </source>
</evidence>
<keyword evidence="1" id="KW-0472">Membrane</keyword>